<protein>
    <recommendedName>
        <fullName evidence="3">tyrosinase</fullName>
        <ecNumber evidence="3">1.14.18.1</ecNumber>
    </recommendedName>
</protein>
<evidence type="ECO:0000256" key="10">
    <source>
        <dbReference type="ARBA" id="ARBA00048881"/>
    </source>
</evidence>
<keyword evidence="7" id="KW-0503">Monooxygenase</keyword>
<sequence>MKCSISLAALASLLSFFGASAGQNLTNGANSTSCSFATQDDGSYYSVVGIQGTGVHPRMELRKLEKNAEMWNLFIQAFAAFQAMDQNDKLSYYSISGIHGAPFTTWDNVNGTGAKTGYCPHESNVFSTWHRPYLALVEQILHERAIEIANSFPEGESRRTYQETAKKLRIPYWDWAMDPPDSAEGCMPASLRRTTATVTLPNGTVSEIPNPLYQYKFHPRKPDDWTLLTEAGYPFYAWDTTVRSPPQGYVNNATSDNDVANQIFTKQQASNRDMLYKLLTVYQPFNEWSNNANGGKIGSIETLHDGIHNSFGGNMGIVMASAFDPVFYFHHINVDRLIAIYQKRYPDTFVEAAKLAKATYVWATDSTIDTTTPLAPFHMNADGDMWTSTTVRNWKSFGYTYPELEGNPSNESLTLQINRLYKPATNGLVNSTVGSPMARSRNGTNATTDALDWYCEVNMPSDIQMSYSVRAFLGAPSNNSKDWPLDPNYVGQVASLAGPQAKSNVTITANIGLTQKLMDKFKAGELKSLEKSVVQEYLEREFYWRVQRVDLTQISHSELPAGLNVTLMSVPVHLPDSELEVPVWTGVFDYHHNITGNPPAAAISNTSTILSSAQASIETAVVSGLASSASTSVYTASEPGGIAGTSRVRASSNRAVSTRRGTATAALSTVTDAPDAPNQTTIVEVVNGSTRTRVETEIVYVTMTVAG</sequence>
<dbReference type="InterPro" id="IPR002227">
    <property type="entry name" value="Tyrosinase_Cu-bd"/>
</dbReference>
<dbReference type="GO" id="GO:0004503">
    <property type="term" value="F:tyrosinase activity"/>
    <property type="evidence" value="ECO:0007669"/>
    <property type="project" value="UniProtKB-EC"/>
</dbReference>
<evidence type="ECO:0000313" key="14">
    <source>
        <dbReference type="Proteomes" id="UP000799324"/>
    </source>
</evidence>
<dbReference type="OrthoDB" id="6132182at2759"/>
<dbReference type="PANTHER" id="PTHR11474">
    <property type="entry name" value="TYROSINASE FAMILY MEMBER"/>
    <property type="match status" value="1"/>
</dbReference>
<feature type="signal peptide" evidence="11">
    <location>
        <begin position="1"/>
        <end position="22"/>
    </location>
</feature>
<organism evidence="13 14">
    <name type="scientific">Lophiostoma macrostomum CBS 122681</name>
    <dbReference type="NCBI Taxonomy" id="1314788"/>
    <lineage>
        <taxon>Eukaryota</taxon>
        <taxon>Fungi</taxon>
        <taxon>Dikarya</taxon>
        <taxon>Ascomycota</taxon>
        <taxon>Pezizomycotina</taxon>
        <taxon>Dothideomycetes</taxon>
        <taxon>Pleosporomycetidae</taxon>
        <taxon>Pleosporales</taxon>
        <taxon>Lophiostomataceae</taxon>
        <taxon>Lophiostoma</taxon>
    </lineage>
</organism>
<evidence type="ECO:0000313" key="13">
    <source>
        <dbReference type="EMBL" id="KAF2651031.1"/>
    </source>
</evidence>
<evidence type="ECO:0000256" key="8">
    <source>
        <dbReference type="ARBA" id="ARBA00023101"/>
    </source>
</evidence>
<evidence type="ECO:0000256" key="1">
    <source>
        <dbReference type="ARBA" id="ARBA00001973"/>
    </source>
</evidence>
<keyword evidence="4" id="KW-0479">Metal-binding</keyword>
<comment type="cofactor">
    <cofactor evidence="1">
        <name>Cu(2+)</name>
        <dbReference type="ChEBI" id="CHEBI:29036"/>
    </cofactor>
</comment>
<accession>A0A6A6SVM2</accession>
<reference evidence="13" key="1">
    <citation type="journal article" date="2020" name="Stud. Mycol.">
        <title>101 Dothideomycetes genomes: a test case for predicting lifestyles and emergence of pathogens.</title>
        <authorList>
            <person name="Haridas S."/>
            <person name="Albert R."/>
            <person name="Binder M."/>
            <person name="Bloem J."/>
            <person name="Labutti K."/>
            <person name="Salamov A."/>
            <person name="Andreopoulos B."/>
            <person name="Baker S."/>
            <person name="Barry K."/>
            <person name="Bills G."/>
            <person name="Bluhm B."/>
            <person name="Cannon C."/>
            <person name="Castanera R."/>
            <person name="Culley D."/>
            <person name="Daum C."/>
            <person name="Ezra D."/>
            <person name="Gonzalez J."/>
            <person name="Henrissat B."/>
            <person name="Kuo A."/>
            <person name="Liang C."/>
            <person name="Lipzen A."/>
            <person name="Lutzoni F."/>
            <person name="Magnuson J."/>
            <person name="Mondo S."/>
            <person name="Nolan M."/>
            <person name="Ohm R."/>
            <person name="Pangilinan J."/>
            <person name="Park H.-J."/>
            <person name="Ramirez L."/>
            <person name="Alfaro M."/>
            <person name="Sun H."/>
            <person name="Tritt A."/>
            <person name="Yoshinaga Y."/>
            <person name="Zwiers L.-H."/>
            <person name="Turgeon B."/>
            <person name="Goodwin S."/>
            <person name="Spatafora J."/>
            <person name="Crous P."/>
            <person name="Grigoriev I."/>
        </authorList>
    </citation>
    <scope>NUCLEOTIDE SEQUENCE</scope>
    <source>
        <strain evidence="13">CBS 122681</strain>
    </source>
</reference>
<evidence type="ECO:0000256" key="11">
    <source>
        <dbReference type="SAM" id="SignalP"/>
    </source>
</evidence>
<dbReference type="InterPro" id="IPR041640">
    <property type="entry name" value="Tyrosinase_C"/>
</dbReference>
<keyword evidence="11" id="KW-0732">Signal</keyword>
<dbReference type="InterPro" id="IPR050316">
    <property type="entry name" value="Tyrosinase/Hemocyanin"/>
</dbReference>
<evidence type="ECO:0000256" key="2">
    <source>
        <dbReference type="ARBA" id="ARBA00009928"/>
    </source>
</evidence>
<feature type="chain" id="PRO_5025340957" description="tyrosinase" evidence="11">
    <location>
        <begin position="23"/>
        <end position="707"/>
    </location>
</feature>
<evidence type="ECO:0000256" key="4">
    <source>
        <dbReference type="ARBA" id="ARBA00022723"/>
    </source>
</evidence>
<keyword evidence="8" id="KW-0470">Melanin biosynthesis</keyword>
<dbReference type="Gene3D" id="1.10.1280.10">
    <property type="entry name" value="Di-copper center containing domain from catechol oxidase"/>
    <property type="match status" value="1"/>
</dbReference>
<proteinExistence type="inferred from homology"/>
<dbReference type="PANTHER" id="PTHR11474:SF76">
    <property type="entry name" value="SHKT DOMAIN-CONTAINING PROTEIN"/>
    <property type="match status" value="1"/>
</dbReference>
<evidence type="ECO:0000256" key="3">
    <source>
        <dbReference type="ARBA" id="ARBA00011906"/>
    </source>
</evidence>
<evidence type="ECO:0000256" key="9">
    <source>
        <dbReference type="ARBA" id="ARBA00048233"/>
    </source>
</evidence>
<comment type="catalytic activity">
    <reaction evidence="9">
        <text>2 L-dopa + O2 = 2 L-dopaquinone + 2 H2O</text>
        <dbReference type="Rhea" id="RHEA:34287"/>
        <dbReference type="ChEBI" id="CHEBI:15377"/>
        <dbReference type="ChEBI" id="CHEBI:15379"/>
        <dbReference type="ChEBI" id="CHEBI:57504"/>
        <dbReference type="ChEBI" id="CHEBI:57924"/>
        <dbReference type="EC" id="1.14.18.1"/>
    </reaction>
</comment>
<dbReference type="SUPFAM" id="SSF48056">
    <property type="entry name" value="Di-copper centre-containing domain"/>
    <property type="match status" value="1"/>
</dbReference>
<dbReference type="Pfam" id="PF00264">
    <property type="entry name" value="Tyrosinase"/>
    <property type="match status" value="1"/>
</dbReference>
<dbReference type="Proteomes" id="UP000799324">
    <property type="component" value="Unassembled WGS sequence"/>
</dbReference>
<evidence type="ECO:0000256" key="7">
    <source>
        <dbReference type="ARBA" id="ARBA00023033"/>
    </source>
</evidence>
<dbReference type="PRINTS" id="PR00092">
    <property type="entry name" value="TYROSINASE"/>
</dbReference>
<dbReference type="InterPro" id="IPR008922">
    <property type="entry name" value="Di-copper_centre_dom_sf"/>
</dbReference>
<dbReference type="EMBL" id="MU004437">
    <property type="protein sequence ID" value="KAF2651031.1"/>
    <property type="molecule type" value="Genomic_DNA"/>
</dbReference>
<feature type="domain" description="Tyrosinase copper-binding" evidence="12">
    <location>
        <begin position="324"/>
        <end position="335"/>
    </location>
</feature>
<evidence type="ECO:0000256" key="5">
    <source>
        <dbReference type="ARBA" id="ARBA00023002"/>
    </source>
</evidence>
<evidence type="ECO:0000256" key="6">
    <source>
        <dbReference type="ARBA" id="ARBA00023008"/>
    </source>
</evidence>
<dbReference type="PROSITE" id="PS00498">
    <property type="entry name" value="TYROSINASE_2"/>
    <property type="match status" value="1"/>
</dbReference>
<comment type="catalytic activity">
    <reaction evidence="10">
        <text>L-tyrosine + O2 = L-dopaquinone + H2O</text>
        <dbReference type="Rhea" id="RHEA:18117"/>
        <dbReference type="ChEBI" id="CHEBI:15377"/>
        <dbReference type="ChEBI" id="CHEBI:15379"/>
        <dbReference type="ChEBI" id="CHEBI:57924"/>
        <dbReference type="ChEBI" id="CHEBI:58315"/>
        <dbReference type="EC" id="1.14.18.1"/>
    </reaction>
</comment>
<dbReference type="GO" id="GO:0042438">
    <property type="term" value="P:melanin biosynthetic process"/>
    <property type="evidence" value="ECO:0007669"/>
    <property type="project" value="UniProtKB-KW"/>
</dbReference>
<dbReference type="AlphaFoldDB" id="A0A6A6SVM2"/>
<dbReference type="EC" id="1.14.18.1" evidence="3"/>
<keyword evidence="5" id="KW-0560">Oxidoreductase</keyword>
<dbReference type="Pfam" id="PF18132">
    <property type="entry name" value="Tyrosinase_C"/>
    <property type="match status" value="1"/>
</dbReference>
<evidence type="ECO:0000259" key="12">
    <source>
        <dbReference type="PROSITE" id="PS00498"/>
    </source>
</evidence>
<dbReference type="GO" id="GO:0046872">
    <property type="term" value="F:metal ion binding"/>
    <property type="evidence" value="ECO:0007669"/>
    <property type="project" value="UniProtKB-KW"/>
</dbReference>
<name>A0A6A6SVM2_9PLEO</name>
<gene>
    <name evidence="13" type="ORF">K491DRAFT_111219</name>
</gene>
<keyword evidence="6" id="KW-0186">Copper</keyword>
<comment type="similarity">
    <text evidence="2">Belongs to the tyrosinase family.</text>
</comment>
<keyword evidence="14" id="KW-1185">Reference proteome</keyword>